<evidence type="ECO:0000313" key="2">
    <source>
        <dbReference type="EMBL" id="UQS82344.1"/>
    </source>
</evidence>
<feature type="transmembrane region" description="Helical" evidence="1">
    <location>
        <begin position="75"/>
        <end position="92"/>
    </location>
</feature>
<keyword evidence="1" id="KW-0472">Membrane</keyword>
<gene>
    <name evidence="2" type="ORF">MOO45_01265</name>
</gene>
<evidence type="ECO:0000313" key="3">
    <source>
        <dbReference type="Proteomes" id="UP000831495"/>
    </source>
</evidence>
<protein>
    <submittedName>
        <fullName evidence="2">Conjugal transfer protein TraX</fullName>
    </submittedName>
</protein>
<feature type="transmembrane region" description="Helical" evidence="1">
    <location>
        <begin position="199"/>
        <end position="227"/>
    </location>
</feature>
<feature type="transmembrane region" description="Helical" evidence="1">
    <location>
        <begin position="239"/>
        <end position="261"/>
    </location>
</feature>
<evidence type="ECO:0000256" key="1">
    <source>
        <dbReference type="SAM" id="Phobius"/>
    </source>
</evidence>
<accession>A0ABY4P9X2</accession>
<dbReference type="Proteomes" id="UP000831495">
    <property type="component" value="Chromosome"/>
</dbReference>
<feature type="transmembrane region" description="Helical" evidence="1">
    <location>
        <begin position="45"/>
        <end position="63"/>
    </location>
</feature>
<keyword evidence="3" id="KW-1185">Reference proteome</keyword>
<organism evidence="2 3">
    <name type="scientific">Bombilactobacillus folatiphilus</name>
    <dbReference type="NCBI Taxonomy" id="2923362"/>
    <lineage>
        <taxon>Bacteria</taxon>
        <taxon>Bacillati</taxon>
        <taxon>Bacillota</taxon>
        <taxon>Bacilli</taxon>
        <taxon>Lactobacillales</taxon>
        <taxon>Lactobacillaceae</taxon>
        <taxon>Bombilactobacillus</taxon>
    </lineage>
</organism>
<keyword evidence="1" id="KW-0812">Transmembrane</keyword>
<sequence length="262" mass="30258">MNAGIQKLKQGLTTFDLKILGIILMVIDHVHQMFLPFGAPNWLDWFGRPVATIFFFTSVIGFSHTHSKSKYMLRLYLSMFFMSLLTFITQNIVKYDKVVLSNNIFRDLFVGTLFMLGINFFQKARHPQHRTRNLIFGIILLAIPFIASLLVLPLTKAPIPVMITLSSLLPAIALAENNVMTLMIPLLYLFKDNRKWQCLIIAIFALAYGVVRTNQWLMILAIIPIWFYNGNKGRGMKSFFYIFYPTHIILLYLLSAVLYNLH</sequence>
<dbReference type="Pfam" id="PF05857">
    <property type="entry name" value="TraX"/>
    <property type="match status" value="1"/>
</dbReference>
<feature type="transmembrane region" description="Helical" evidence="1">
    <location>
        <begin position="104"/>
        <end position="121"/>
    </location>
</feature>
<dbReference type="EMBL" id="CP093366">
    <property type="protein sequence ID" value="UQS82344.1"/>
    <property type="molecule type" value="Genomic_DNA"/>
</dbReference>
<keyword evidence="1" id="KW-1133">Transmembrane helix</keyword>
<name>A0ABY4P9X2_9LACO</name>
<reference evidence="2" key="1">
    <citation type="journal article" date="2022" name="Int. J. Syst. Evol. Microbiol.">
        <title>Apilactobacillus apisilvae sp. nov., Nicolia spurrieriana gen. nov. sp. nov., Bombilactobacillus folatiphilus sp. nov. and Bombilactobacillus thymidiniphilus sp. nov., four new lactic acid bacterial isolates from stingless bees Tetragonula carbonaria and Austroplebeia australis.</title>
        <authorList>
            <person name="Oliphant S.A."/>
            <person name="Watson-Haigh N.S."/>
            <person name="Sumby K.M."/>
            <person name="Gardner J."/>
            <person name="Groom S."/>
            <person name="Jiranek V."/>
        </authorList>
    </citation>
    <scope>NUCLEOTIDE SEQUENCE</scope>
    <source>
        <strain evidence="2">SG4_D2</strain>
    </source>
</reference>
<feature type="transmembrane region" description="Helical" evidence="1">
    <location>
        <begin position="133"/>
        <end position="155"/>
    </location>
</feature>
<proteinExistence type="predicted"/>
<feature type="transmembrane region" description="Helical" evidence="1">
    <location>
        <begin position="20"/>
        <end position="39"/>
    </location>
</feature>
<dbReference type="RefSeq" id="WP_249514613.1">
    <property type="nucleotide sequence ID" value="NZ_CP093366.1"/>
</dbReference>
<feature type="transmembrane region" description="Helical" evidence="1">
    <location>
        <begin position="167"/>
        <end position="190"/>
    </location>
</feature>
<dbReference type="InterPro" id="IPR008875">
    <property type="entry name" value="TraX"/>
</dbReference>